<dbReference type="InterPro" id="IPR006009">
    <property type="entry name" value="GlcNAc_MurG"/>
</dbReference>
<dbReference type="GO" id="GO:0071555">
    <property type="term" value="P:cell wall organization"/>
    <property type="evidence" value="ECO:0007669"/>
    <property type="project" value="UniProtKB-KW"/>
</dbReference>
<dbReference type="GO" id="GO:0005975">
    <property type="term" value="P:carbohydrate metabolic process"/>
    <property type="evidence" value="ECO:0007669"/>
    <property type="project" value="InterPro"/>
</dbReference>
<gene>
    <name evidence="10 13" type="primary">murG</name>
    <name evidence="14" type="ORF">CLV93_102562</name>
    <name evidence="13" type="ORF">JCM18694_11820</name>
</gene>
<evidence type="ECO:0000313" key="16">
    <source>
        <dbReference type="Proteomes" id="UP000396862"/>
    </source>
</evidence>
<evidence type="ECO:0000313" key="15">
    <source>
        <dbReference type="Proteomes" id="UP000240621"/>
    </source>
</evidence>
<dbReference type="EC" id="2.4.1.227" evidence="10"/>
<dbReference type="Pfam" id="PF03033">
    <property type="entry name" value="Glyco_transf_28"/>
    <property type="match status" value="1"/>
</dbReference>
<dbReference type="GO" id="GO:0008360">
    <property type="term" value="P:regulation of cell shape"/>
    <property type="evidence" value="ECO:0007669"/>
    <property type="project" value="UniProtKB-KW"/>
</dbReference>
<dbReference type="EMBL" id="BLAU01000001">
    <property type="protein sequence ID" value="GET20936.1"/>
    <property type="molecule type" value="Genomic_DNA"/>
</dbReference>
<dbReference type="Pfam" id="PF04101">
    <property type="entry name" value="Glyco_tran_28_C"/>
    <property type="match status" value="1"/>
</dbReference>
<dbReference type="Proteomes" id="UP000240621">
    <property type="component" value="Unassembled WGS sequence"/>
</dbReference>
<evidence type="ECO:0000256" key="7">
    <source>
        <dbReference type="ARBA" id="ARBA00023136"/>
    </source>
</evidence>
<evidence type="ECO:0000256" key="9">
    <source>
        <dbReference type="ARBA" id="ARBA00023316"/>
    </source>
</evidence>
<feature type="binding site" evidence="10">
    <location>
        <position position="254"/>
    </location>
    <ligand>
        <name>UDP-N-acetyl-alpha-D-glucosamine</name>
        <dbReference type="ChEBI" id="CHEBI:57705"/>
    </ligand>
</feature>
<feature type="binding site" evidence="10">
    <location>
        <position position="200"/>
    </location>
    <ligand>
        <name>UDP-N-acetyl-alpha-D-glucosamine</name>
        <dbReference type="ChEBI" id="CHEBI:57705"/>
    </ligand>
</feature>
<keyword evidence="2 10" id="KW-0132">Cell division</keyword>
<dbReference type="Gene3D" id="3.40.50.2000">
    <property type="entry name" value="Glycogen Phosphorylase B"/>
    <property type="match status" value="2"/>
</dbReference>
<accession>A0A2P8CIH7</accession>
<evidence type="ECO:0000259" key="11">
    <source>
        <dbReference type="Pfam" id="PF03033"/>
    </source>
</evidence>
<dbReference type="InterPro" id="IPR007235">
    <property type="entry name" value="Glyco_trans_28_C"/>
</dbReference>
<evidence type="ECO:0000256" key="10">
    <source>
        <dbReference type="HAMAP-Rule" id="MF_00033"/>
    </source>
</evidence>
<reference evidence="14 15" key="1">
    <citation type="submission" date="2018-03" db="EMBL/GenBank/DDBJ databases">
        <title>Genomic Encyclopedia of Archaeal and Bacterial Type Strains, Phase II (KMG-II): from individual species to whole genera.</title>
        <authorList>
            <person name="Goeker M."/>
        </authorList>
    </citation>
    <scope>NUCLEOTIDE SEQUENCE [LARGE SCALE GENOMIC DNA]</scope>
    <source>
        <strain evidence="14 15">DSM 27267</strain>
    </source>
</reference>
<dbReference type="HAMAP" id="MF_00033">
    <property type="entry name" value="MurG"/>
    <property type="match status" value="1"/>
</dbReference>
<comment type="similarity">
    <text evidence="10">Belongs to the glycosyltransferase 28 family. MurG subfamily.</text>
</comment>
<comment type="catalytic activity">
    <reaction evidence="10">
        <text>di-trans,octa-cis-undecaprenyl diphospho-N-acetyl-alpha-D-muramoyl-L-alanyl-D-glutamyl-meso-2,6-diaminopimeloyl-D-alanyl-D-alanine + UDP-N-acetyl-alpha-D-glucosamine = di-trans,octa-cis-undecaprenyl diphospho-[N-acetyl-alpha-D-glucosaminyl-(1-&gt;4)]-N-acetyl-alpha-D-muramoyl-L-alanyl-D-glutamyl-meso-2,6-diaminopimeloyl-D-alanyl-D-alanine + UDP + H(+)</text>
        <dbReference type="Rhea" id="RHEA:31227"/>
        <dbReference type="ChEBI" id="CHEBI:15378"/>
        <dbReference type="ChEBI" id="CHEBI:57705"/>
        <dbReference type="ChEBI" id="CHEBI:58223"/>
        <dbReference type="ChEBI" id="CHEBI:61387"/>
        <dbReference type="ChEBI" id="CHEBI:61388"/>
        <dbReference type="EC" id="2.4.1.227"/>
    </reaction>
</comment>
<comment type="caution">
    <text evidence="10">Lacks conserved residue(s) required for the propagation of feature annotation.</text>
</comment>
<sequence length="370" mass="40686">MKTYKFIISGGGTGGHIFPAISIADGLKQRYPDCEILFVGAEHKMEMEKVPAAGYTIEGLRVAGFHRGEIWRNLSFPFKLLRSMMKARKIVTSFRPDCVIGVGGYASGPVLRVATNKGLPTVIQEQNSFAGVTNKILAKKVDKICVAYDKMERFFPAGKIVFTGNPIRSNLLEGQKNIEEARKFFQLEENKPVLLIVGGSLGARSINDSLLVQFDALKDSGIEVIWQTGKFYYKTISEKLEGKLPGHIHLMEFIPRMDLAYAVADLVISRAGAGTISELCLVGKPSILVPSPNVAEDHQTRNAMALVEKEAAVLVKDSEAKEKLVPEALKLITDKLQLEKLAANSTKMALPNATRDIVEVIAELLEKRES</sequence>
<keyword evidence="9 10" id="KW-0961">Cell wall biogenesis/degradation</keyword>
<keyword evidence="8 10" id="KW-0131">Cell cycle</keyword>
<dbReference type="UniPathway" id="UPA00219"/>
<dbReference type="InterPro" id="IPR004276">
    <property type="entry name" value="GlycoTrans_28_N"/>
</dbReference>
<comment type="function">
    <text evidence="10">Cell wall formation. Catalyzes the transfer of a GlcNAc subunit on undecaprenyl-pyrophosphoryl-MurNAc-pentapeptide (lipid intermediate I) to form undecaprenyl-pyrophosphoryl-MurNAc-(pentapeptide)GlcNAc (lipid intermediate II).</text>
</comment>
<evidence type="ECO:0000313" key="13">
    <source>
        <dbReference type="EMBL" id="GET20936.1"/>
    </source>
</evidence>
<keyword evidence="3 10" id="KW-0328">Glycosyltransferase</keyword>
<dbReference type="RefSeq" id="WP_106541434.1">
    <property type="nucleotide sequence ID" value="NZ_BLAU01000001.1"/>
</dbReference>
<comment type="subcellular location">
    <subcellularLocation>
        <location evidence="10">Cell membrane</location>
        <topology evidence="10">Peripheral membrane protein</topology>
        <orientation evidence="10">Cytoplasmic side</orientation>
    </subcellularLocation>
</comment>
<keyword evidence="4 10" id="KW-0808">Transferase</keyword>
<dbReference type="NCBIfam" id="TIGR01133">
    <property type="entry name" value="murG"/>
    <property type="match status" value="1"/>
</dbReference>
<evidence type="ECO:0000256" key="1">
    <source>
        <dbReference type="ARBA" id="ARBA00022475"/>
    </source>
</evidence>
<keyword evidence="5 10" id="KW-0133">Cell shape</keyword>
<feature type="binding site" evidence="10">
    <location>
        <position position="168"/>
    </location>
    <ligand>
        <name>UDP-N-acetyl-alpha-D-glucosamine</name>
        <dbReference type="ChEBI" id="CHEBI:57705"/>
    </ligand>
</feature>
<evidence type="ECO:0000256" key="6">
    <source>
        <dbReference type="ARBA" id="ARBA00022984"/>
    </source>
</evidence>
<keyword evidence="16" id="KW-1185">Reference proteome</keyword>
<dbReference type="GO" id="GO:0050511">
    <property type="term" value="F:undecaprenyldiphospho-muramoylpentapeptide beta-N-acetylglucosaminyltransferase activity"/>
    <property type="evidence" value="ECO:0007669"/>
    <property type="project" value="UniProtKB-UniRule"/>
</dbReference>
<dbReference type="PANTHER" id="PTHR21015">
    <property type="entry name" value="UDP-N-ACETYLGLUCOSAMINE--N-ACETYLMURAMYL-(PENTAPEPTIDE) PYROPHOSPHORYL-UNDECAPRENOL N-ACETYLGLUCOSAMINE TRANSFERASE 1"/>
    <property type="match status" value="1"/>
</dbReference>
<name>A0A2P8CIH7_9BACT</name>
<dbReference type="PANTHER" id="PTHR21015:SF22">
    <property type="entry name" value="GLYCOSYLTRANSFERASE"/>
    <property type="match status" value="1"/>
</dbReference>
<dbReference type="SUPFAM" id="SSF53756">
    <property type="entry name" value="UDP-Glycosyltransferase/glycogen phosphorylase"/>
    <property type="match status" value="1"/>
</dbReference>
<reference evidence="13 16" key="2">
    <citation type="submission" date="2019-10" db="EMBL/GenBank/DDBJ databases">
        <title>Prolixibacter strains distinguished by the presence of nitrate reductase genes were adept at nitrate-dependent anaerobic corrosion of metallic iron and carbon steel.</title>
        <authorList>
            <person name="Iino T."/>
            <person name="Shono N."/>
            <person name="Ito K."/>
            <person name="Nakamura R."/>
            <person name="Sueoka K."/>
            <person name="Harayama S."/>
            <person name="Ohkuma M."/>
        </authorList>
    </citation>
    <scope>NUCLEOTIDE SEQUENCE [LARGE SCALE GENOMIC DNA]</scope>
    <source>
        <strain evidence="13 16">MIC1-1</strain>
    </source>
</reference>
<organism evidence="14 15">
    <name type="scientific">Prolixibacter denitrificans</name>
    <dbReference type="NCBI Taxonomy" id="1541063"/>
    <lineage>
        <taxon>Bacteria</taxon>
        <taxon>Pseudomonadati</taxon>
        <taxon>Bacteroidota</taxon>
        <taxon>Bacteroidia</taxon>
        <taxon>Marinilabiliales</taxon>
        <taxon>Prolixibacteraceae</taxon>
        <taxon>Prolixibacter</taxon>
    </lineage>
</organism>
<dbReference type="EMBL" id="PYGC01000002">
    <property type="protein sequence ID" value="PSK84771.1"/>
    <property type="molecule type" value="Genomic_DNA"/>
</dbReference>
<dbReference type="OrthoDB" id="9808936at2"/>
<dbReference type="GO" id="GO:0005886">
    <property type="term" value="C:plasma membrane"/>
    <property type="evidence" value="ECO:0007669"/>
    <property type="project" value="UniProtKB-SubCell"/>
</dbReference>
<dbReference type="AlphaFoldDB" id="A0A2P8CIH7"/>
<feature type="domain" description="Glycosyl transferase family 28 C-terminal" evidence="12">
    <location>
        <begin position="193"/>
        <end position="351"/>
    </location>
</feature>
<keyword evidence="7 10" id="KW-0472">Membrane</keyword>
<dbReference type="GO" id="GO:0051301">
    <property type="term" value="P:cell division"/>
    <property type="evidence" value="ECO:0007669"/>
    <property type="project" value="UniProtKB-KW"/>
</dbReference>
<feature type="binding site" evidence="10">
    <location>
        <begin position="13"/>
        <end position="15"/>
    </location>
    <ligand>
        <name>UDP-N-acetyl-alpha-D-glucosamine</name>
        <dbReference type="ChEBI" id="CHEBI:57705"/>
    </ligand>
</feature>
<proteinExistence type="inferred from homology"/>
<comment type="pathway">
    <text evidence="10">Cell wall biogenesis; peptidoglycan biosynthesis.</text>
</comment>
<evidence type="ECO:0000256" key="4">
    <source>
        <dbReference type="ARBA" id="ARBA00022679"/>
    </source>
</evidence>
<protein>
    <recommendedName>
        <fullName evidence="10">UDP-N-acetylglucosamine--N-acetylmuramyl-(pentapeptide) pyrophosphoryl-undecaprenol N-acetylglucosamine transferase</fullName>
        <ecNumber evidence="10">2.4.1.227</ecNumber>
    </recommendedName>
    <alternativeName>
        <fullName evidence="10">Undecaprenyl-PP-MurNAc-pentapeptide-UDPGlcNAc GlcNAc transferase</fullName>
    </alternativeName>
</protein>
<feature type="binding site" evidence="10">
    <location>
        <position position="299"/>
    </location>
    <ligand>
        <name>UDP-N-acetyl-alpha-D-glucosamine</name>
        <dbReference type="ChEBI" id="CHEBI:57705"/>
    </ligand>
</feature>
<keyword evidence="6 10" id="KW-0573">Peptidoglycan synthesis</keyword>
<dbReference type="Proteomes" id="UP000396862">
    <property type="component" value="Unassembled WGS sequence"/>
</dbReference>
<evidence type="ECO:0000256" key="8">
    <source>
        <dbReference type="ARBA" id="ARBA00023306"/>
    </source>
</evidence>
<dbReference type="CDD" id="cd03785">
    <property type="entry name" value="GT28_MurG"/>
    <property type="match status" value="1"/>
</dbReference>
<evidence type="ECO:0000256" key="3">
    <source>
        <dbReference type="ARBA" id="ARBA00022676"/>
    </source>
</evidence>
<evidence type="ECO:0000313" key="14">
    <source>
        <dbReference type="EMBL" id="PSK84771.1"/>
    </source>
</evidence>
<feature type="domain" description="Glycosyltransferase family 28 N-terminal" evidence="11">
    <location>
        <begin position="6"/>
        <end position="145"/>
    </location>
</feature>
<dbReference type="GO" id="GO:0009252">
    <property type="term" value="P:peptidoglycan biosynthetic process"/>
    <property type="evidence" value="ECO:0007669"/>
    <property type="project" value="UniProtKB-UniRule"/>
</dbReference>
<evidence type="ECO:0000259" key="12">
    <source>
        <dbReference type="Pfam" id="PF04101"/>
    </source>
</evidence>
<feature type="binding site" evidence="10">
    <location>
        <position position="127"/>
    </location>
    <ligand>
        <name>UDP-N-acetyl-alpha-D-glucosamine</name>
        <dbReference type="ChEBI" id="CHEBI:57705"/>
    </ligand>
</feature>
<evidence type="ECO:0000256" key="2">
    <source>
        <dbReference type="ARBA" id="ARBA00022618"/>
    </source>
</evidence>
<keyword evidence="1 10" id="KW-1003">Cell membrane</keyword>
<comment type="caution">
    <text evidence="14">The sequence shown here is derived from an EMBL/GenBank/DDBJ whole genome shotgun (WGS) entry which is preliminary data.</text>
</comment>
<evidence type="ECO:0000256" key="5">
    <source>
        <dbReference type="ARBA" id="ARBA00022960"/>
    </source>
</evidence>